<dbReference type="SMART" id="SM00651">
    <property type="entry name" value="Sm"/>
    <property type="match status" value="1"/>
</dbReference>
<dbReference type="GeneID" id="108610983"/>
<dbReference type="InterPro" id="IPR050914">
    <property type="entry name" value="snRNP_SmB/NAA38-like"/>
</dbReference>
<evidence type="ECO:0000313" key="5">
    <source>
        <dbReference type="RefSeq" id="XP_017858888.1"/>
    </source>
</evidence>
<comment type="similarity">
    <text evidence="1">Belongs to the snRNP Sm proteins family.</text>
</comment>
<dbReference type="CDD" id="cd06168">
    <property type="entry name" value="LSMD1"/>
    <property type="match status" value="1"/>
</dbReference>
<feature type="region of interest" description="Disordered" evidence="2">
    <location>
        <begin position="59"/>
        <end position="82"/>
    </location>
</feature>
<keyword evidence="4" id="KW-1185">Reference proteome</keyword>
<reference evidence="5" key="3">
    <citation type="submission" date="2025-08" db="UniProtKB">
        <authorList>
            <consortium name="RefSeq"/>
        </authorList>
    </citation>
    <scope>IDENTIFICATION</scope>
    <source>
        <tissue evidence="5">Whole organism</tissue>
    </source>
</reference>
<accession>A0ABM1NVA2</accession>
<feature type="compositionally biased region" description="Pro residues" evidence="2">
    <location>
        <begin position="67"/>
        <end position="76"/>
    </location>
</feature>
<dbReference type="PANTHER" id="PTHR10701">
    <property type="entry name" value="SMALL NUCLEAR RIBONUCLEOPROTEIN-ASSOCIATED PROTEIN B AND N"/>
    <property type="match status" value="1"/>
</dbReference>
<feature type="non-terminal residue" evidence="5">
    <location>
        <position position="1"/>
    </location>
</feature>
<dbReference type="InterPro" id="IPR010920">
    <property type="entry name" value="LSM_dom_sf"/>
</dbReference>
<dbReference type="Proteomes" id="UP000694904">
    <property type="component" value="Chromosome 3"/>
</dbReference>
<feature type="domain" description="Sm" evidence="3">
    <location>
        <begin position="99"/>
        <end position="172"/>
    </location>
</feature>
<proteinExistence type="inferred from homology"/>
<dbReference type="InterPro" id="IPR034110">
    <property type="entry name" value="LSMD1_Sm"/>
</dbReference>
<gene>
    <name evidence="5" type="primary">LOC108610983</name>
</gene>
<reference evidence="4" key="2">
    <citation type="journal article" date="2016" name="G3 (Bethesda)">
        <title>Genome Evolution in Three Species of Cactophilic Drosophila.</title>
        <authorList>
            <person name="Sanchez-Flores A."/>
            <person name="Penazola F."/>
            <person name="Carpinteyro-Ponce J."/>
            <person name="Nazario-Yepiz N."/>
            <person name="Abreu-Goodger C."/>
            <person name="Machado C.A."/>
            <person name="Markow T.A."/>
        </authorList>
    </citation>
    <scope>NUCLEOTIDE SEQUENCE [LARGE SCALE GENOMIC DNA]</scope>
</reference>
<dbReference type="PANTHER" id="PTHR10701:SF5">
    <property type="entry name" value="N-ALPHA-ACETYLTRANSFERASE 38, NATC AUXILIARY SUBUNIT"/>
    <property type="match status" value="1"/>
</dbReference>
<reference evidence="4" key="1">
    <citation type="journal article" date="1997" name="Nucleic Acids Res.">
        <title>tRNAscan-SE: a program for improved detection of transfer RNA genes in genomic sequence.</title>
        <authorList>
            <person name="Lowe T.M."/>
            <person name="Eddy S.R."/>
        </authorList>
    </citation>
    <scope>NUCLEOTIDE SEQUENCE [LARGE SCALE GENOMIC DNA]</scope>
</reference>
<evidence type="ECO:0000256" key="1">
    <source>
        <dbReference type="ARBA" id="ARBA00006850"/>
    </source>
</evidence>
<evidence type="ECO:0000313" key="4">
    <source>
        <dbReference type="Proteomes" id="UP000694904"/>
    </source>
</evidence>
<dbReference type="InterPro" id="IPR047575">
    <property type="entry name" value="Sm"/>
</dbReference>
<dbReference type="Pfam" id="PF01423">
    <property type="entry name" value="LSM"/>
    <property type="match status" value="1"/>
</dbReference>
<sequence>FRSIKLNNSNYRYHWSHLLRLVVIVSIIERLINRATKINIFSHKISAIIPSTSSNFPDLSISGRQMNPPPPPPPSAPSASEPFRITTNAPQMLDANLTPGRRKLQKWLGRVLRIVITDGRVLVGFFNCTDRDANIVLSMCAEYLVEGQEPRLLGNVMVAKKHIVSLNIDEPRTSTIL</sequence>
<name>A0ABM1NVA2_DROAR</name>
<evidence type="ECO:0000259" key="3">
    <source>
        <dbReference type="PROSITE" id="PS52002"/>
    </source>
</evidence>
<organism evidence="4 5">
    <name type="scientific">Drosophila arizonae</name>
    <name type="common">Fruit fly</name>
    <dbReference type="NCBI Taxonomy" id="7263"/>
    <lineage>
        <taxon>Eukaryota</taxon>
        <taxon>Metazoa</taxon>
        <taxon>Ecdysozoa</taxon>
        <taxon>Arthropoda</taxon>
        <taxon>Hexapoda</taxon>
        <taxon>Insecta</taxon>
        <taxon>Pterygota</taxon>
        <taxon>Neoptera</taxon>
        <taxon>Endopterygota</taxon>
        <taxon>Diptera</taxon>
        <taxon>Brachycera</taxon>
        <taxon>Muscomorpha</taxon>
        <taxon>Ephydroidea</taxon>
        <taxon>Drosophilidae</taxon>
        <taxon>Drosophila</taxon>
    </lineage>
</organism>
<evidence type="ECO:0000256" key="2">
    <source>
        <dbReference type="SAM" id="MobiDB-lite"/>
    </source>
</evidence>
<dbReference type="PROSITE" id="PS52002">
    <property type="entry name" value="SM"/>
    <property type="match status" value="1"/>
</dbReference>
<dbReference type="SUPFAM" id="SSF50182">
    <property type="entry name" value="Sm-like ribonucleoproteins"/>
    <property type="match status" value="1"/>
</dbReference>
<dbReference type="Gene3D" id="2.30.30.100">
    <property type="match status" value="1"/>
</dbReference>
<dbReference type="RefSeq" id="XP_017858888.1">
    <property type="nucleotide sequence ID" value="XM_018003399.1"/>
</dbReference>
<protein>
    <submittedName>
        <fullName evidence="5">Uncharacterized protein LOC108610983</fullName>
    </submittedName>
</protein>
<dbReference type="InterPro" id="IPR001163">
    <property type="entry name" value="Sm_dom_euk/arc"/>
</dbReference>